<sequence>MDLKKEQQVVRLALVISIISGVGYVVFLSFDAPNSSNNALLGTEILFSGFGEITLFNPEQVTLFSTDIYQDTSLGYQVSKPNGNWEIHSVLNEMNSDELALLQAKGFLDGVYVEQNHDKRFIITVFDIQKENFSLHEYVDDIIESTESQNIEIPFEQVSSEADWAIFAMSSLDQDQYGEQLFVVKDNRLYMLLYSGASPESLSLEQKQDFQYIMESFEVI</sequence>
<keyword evidence="1" id="KW-0812">Transmembrane</keyword>
<feature type="transmembrane region" description="Helical" evidence="1">
    <location>
        <begin position="12"/>
        <end position="30"/>
    </location>
</feature>
<keyword evidence="1" id="KW-0472">Membrane</keyword>
<protein>
    <submittedName>
        <fullName evidence="2">Uncharacterized protein</fullName>
    </submittedName>
</protein>
<dbReference type="Proteomes" id="UP000029384">
    <property type="component" value="Unassembled WGS sequence"/>
</dbReference>
<name>A0A087S5Z4_9ARCH</name>
<proteinExistence type="predicted"/>
<dbReference type="EMBL" id="JOTA01000047">
    <property type="protein sequence ID" value="KFM21148.1"/>
    <property type="molecule type" value="Genomic_DNA"/>
</dbReference>
<comment type="caution">
    <text evidence="2">The sequence shown here is derived from an EMBL/GenBank/DDBJ whole genome shotgun (WGS) entry which is preliminary data.</text>
</comment>
<keyword evidence="3" id="KW-1185">Reference proteome</keyword>
<evidence type="ECO:0000256" key="1">
    <source>
        <dbReference type="SAM" id="Phobius"/>
    </source>
</evidence>
<reference evidence="2 3" key="1">
    <citation type="submission" date="2014-06" db="EMBL/GenBank/DDBJ databases">
        <authorList>
            <person name="Ngugi D.K."/>
            <person name="Blom J."/>
            <person name="Alam I."/>
            <person name="Rashid M."/>
            <person name="Baalawi W."/>
            <person name="Zhang G."/>
            <person name="Hikmawan T."/>
            <person name="Guan Y."/>
            <person name="Antunes A."/>
            <person name="Siam R."/>
            <person name="El-Dorry H."/>
            <person name="Bajic V."/>
            <person name="Stingl U."/>
        </authorList>
    </citation>
    <scope>NUCLEOTIDE SEQUENCE [LARGE SCALE GENOMIC DNA]</scope>
    <source>
        <strain evidence="2">SCGC AAA799-B03</strain>
    </source>
</reference>
<dbReference type="AlphaFoldDB" id="A0A087S5Z4"/>
<keyword evidence="1" id="KW-1133">Transmembrane helix</keyword>
<evidence type="ECO:0000313" key="2">
    <source>
        <dbReference type="EMBL" id="KFM21148.1"/>
    </source>
</evidence>
<accession>A0A087S5Z4</accession>
<gene>
    <name evidence="2" type="ORF">AAA799B03_01328</name>
</gene>
<evidence type="ECO:0000313" key="3">
    <source>
        <dbReference type="Proteomes" id="UP000029384"/>
    </source>
</evidence>
<organism evidence="2 3">
    <name type="scientific">Marine Group I thaumarchaeote SCGC AAA799-B03</name>
    <dbReference type="NCBI Taxonomy" id="1502289"/>
    <lineage>
        <taxon>Archaea</taxon>
        <taxon>Nitrososphaerota</taxon>
        <taxon>Marine Group I</taxon>
    </lineage>
</organism>